<dbReference type="CDD" id="cd02869">
    <property type="entry name" value="PseudoU_synth_RluA_like"/>
    <property type="match status" value="1"/>
</dbReference>
<dbReference type="Gene3D" id="3.30.2350.10">
    <property type="entry name" value="Pseudouridine synthase"/>
    <property type="match status" value="1"/>
</dbReference>
<dbReference type="SMART" id="SM00363">
    <property type="entry name" value="S4"/>
    <property type="match status" value="1"/>
</dbReference>
<dbReference type="InterPro" id="IPR050188">
    <property type="entry name" value="RluA_PseudoU_synthase"/>
</dbReference>
<evidence type="ECO:0000259" key="8">
    <source>
        <dbReference type="SMART" id="SM00363"/>
    </source>
</evidence>
<keyword evidence="4 7" id="KW-0413">Isomerase</keyword>
<feature type="domain" description="RNA-binding S4" evidence="8">
    <location>
        <begin position="17"/>
        <end position="81"/>
    </location>
</feature>
<dbReference type="GO" id="GO:0003723">
    <property type="term" value="F:RNA binding"/>
    <property type="evidence" value="ECO:0007669"/>
    <property type="project" value="UniProtKB-KW"/>
</dbReference>
<comment type="function">
    <text evidence="7">Responsible for synthesis of pseudouridine from uracil.</text>
</comment>
<dbReference type="Pfam" id="PF00849">
    <property type="entry name" value="PseudoU_synth_2"/>
    <property type="match status" value="1"/>
</dbReference>
<keyword evidence="3 6" id="KW-0694">RNA-binding</keyword>
<keyword evidence="10" id="KW-1185">Reference proteome</keyword>
<dbReference type="STRING" id="195103.CPF_2104"/>
<dbReference type="GO" id="GO:0120159">
    <property type="term" value="F:rRNA pseudouridine synthase activity"/>
    <property type="evidence" value="ECO:0007669"/>
    <property type="project" value="UniProtKB-ARBA"/>
</dbReference>
<dbReference type="PANTHER" id="PTHR21600:SF44">
    <property type="entry name" value="RIBOSOMAL LARGE SUBUNIT PSEUDOURIDINE SYNTHASE D"/>
    <property type="match status" value="1"/>
</dbReference>
<sequence length="306" mass="34174">MSLSKEVIKITEEEKGIRADKFLALKIDGVSRNFIQGLFDDGKILINGKAEKGKYKLSVGDCVEVEIPEPEELKVEAEDIPLNIVYEDEDVIVVNKPKGMVVHPAPGNYTGTLVNALLHHCDDLSGINGVIRPGIVHRIDKDTSGILVVAKNDNAHQKLAEQFKDHSIKREYYAIVEGRFKKEGGTIDAPLGRHHRDRLKYAVVKDGKRAVTHYEVLKVFNSCSLVKCTLETGRTHQIRVHMAFIGHPLLGDTVYGLKKQKKLSQEGQVLHAKTLGFIHPTTGEYVEFDSELPEYFEKIVEKLGGC</sequence>
<dbReference type="NCBIfam" id="TIGR00005">
    <property type="entry name" value="rluA_subfam"/>
    <property type="match status" value="1"/>
</dbReference>
<dbReference type="EC" id="5.4.99.-" evidence="7"/>
<evidence type="ECO:0000313" key="10">
    <source>
        <dbReference type="Proteomes" id="UP000001823"/>
    </source>
</evidence>
<dbReference type="HOGENOM" id="CLU_016902_4_4_9"/>
<dbReference type="FunFam" id="3.30.2350.10:FF:000006">
    <property type="entry name" value="Pseudouridine synthase"/>
    <property type="match status" value="1"/>
</dbReference>
<accession>A0A0H2YV26</accession>
<proteinExistence type="inferred from homology"/>
<evidence type="ECO:0000256" key="2">
    <source>
        <dbReference type="ARBA" id="ARBA00010876"/>
    </source>
</evidence>
<dbReference type="PANTHER" id="PTHR21600">
    <property type="entry name" value="MITOCHONDRIAL RNA PSEUDOURIDINE SYNTHASE"/>
    <property type="match status" value="1"/>
</dbReference>
<comment type="catalytic activity">
    <reaction evidence="1 7">
        <text>a uridine in RNA = a pseudouridine in RNA</text>
        <dbReference type="Rhea" id="RHEA:48348"/>
        <dbReference type="Rhea" id="RHEA-COMP:12068"/>
        <dbReference type="Rhea" id="RHEA-COMP:12069"/>
        <dbReference type="ChEBI" id="CHEBI:65314"/>
        <dbReference type="ChEBI" id="CHEBI:65315"/>
    </reaction>
</comment>
<evidence type="ECO:0000256" key="6">
    <source>
        <dbReference type="PROSITE-ProRule" id="PRU00182"/>
    </source>
</evidence>
<dbReference type="CDD" id="cd00165">
    <property type="entry name" value="S4"/>
    <property type="match status" value="1"/>
</dbReference>
<dbReference type="InterPro" id="IPR006225">
    <property type="entry name" value="PsdUridine_synth_RluC/D"/>
</dbReference>
<reference evidence="9 10" key="1">
    <citation type="journal article" date="2006" name="Genome Res.">
        <title>Skewed genomic variability in strains of the toxigenic bacterial pathogen, Clostridium perfringens.</title>
        <authorList>
            <person name="Myers G.S."/>
            <person name="Rasko D.A."/>
            <person name="Cheung J.K."/>
            <person name="Ravel J."/>
            <person name="Seshadri R."/>
            <person name="Deboy R.T."/>
            <person name="Ren Q."/>
            <person name="Varga J."/>
            <person name="Awad M.M."/>
            <person name="Brinkac L.M."/>
            <person name="Daugherty S.C."/>
            <person name="Haft D.H."/>
            <person name="Dodson R.J."/>
            <person name="Madupu R."/>
            <person name="Nelson W.C."/>
            <person name="Rosovitz M.J."/>
            <person name="Sullivan S.A."/>
            <person name="Khouri H."/>
            <person name="Dimitrov G.I."/>
            <person name="Watkins K.L."/>
            <person name="Mulligan S."/>
            <person name="Benton J."/>
            <person name="Radune D."/>
            <person name="Fisher D.J."/>
            <person name="Atkins H.S."/>
            <person name="Hiscox T."/>
            <person name="Jost B.H."/>
            <person name="Billington S.J."/>
            <person name="Songer J.G."/>
            <person name="McClane B.A."/>
            <person name="Titball R.W."/>
            <person name="Rood J.I."/>
            <person name="Melville S.B."/>
            <person name="Paulsen I.T."/>
        </authorList>
    </citation>
    <scope>NUCLEOTIDE SEQUENCE [LARGE SCALE GENOMIC DNA]</scope>
    <source>
        <strain evidence="10">ATCC 13124 / DSM 756 / JCM 1290 / NCIMB 6125 / NCTC 8237 / S 107 / Type A</strain>
    </source>
</reference>
<feature type="active site" evidence="5">
    <location>
        <position position="140"/>
    </location>
</feature>
<evidence type="ECO:0000256" key="5">
    <source>
        <dbReference type="PIRSR" id="PIRSR606225-1"/>
    </source>
</evidence>
<evidence type="ECO:0000256" key="4">
    <source>
        <dbReference type="ARBA" id="ARBA00023235"/>
    </source>
</evidence>
<dbReference type="PROSITE" id="PS50889">
    <property type="entry name" value="S4"/>
    <property type="match status" value="1"/>
</dbReference>
<protein>
    <recommendedName>
        <fullName evidence="7">Pseudouridine synthase</fullName>
        <ecNumber evidence="7">5.4.99.-</ecNumber>
    </recommendedName>
</protein>
<gene>
    <name evidence="9" type="ordered locus">CPF_2104</name>
</gene>
<dbReference type="InterPro" id="IPR002942">
    <property type="entry name" value="S4_RNA-bd"/>
</dbReference>
<name>A0A0H2YV26_CLOP1</name>
<evidence type="ECO:0000256" key="1">
    <source>
        <dbReference type="ARBA" id="ARBA00000073"/>
    </source>
</evidence>
<dbReference type="PaxDb" id="195103-CPF_2104"/>
<dbReference type="GO" id="GO:0000455">
    <property type="term" value="P:enzyme-directed rRNA pseudouridine synthesis"/>
    <property type="evidence" value="ECO:0007669"/>
    <property type="project" value="TreeGrafter"/>
</dbReference>
<dbReference type="EMBL" id="CP000246">
    <property type="protein sequence ID" value="ABG84996.1"/>
    <property type="molecule type" value="Genomic_DNA"/>
</dbReference>
<dbReference type="Gene3D" id="3.10.290.10">
    <property type="entry name" value="RNA-binding S4 domain"/>
    <property type="match status" value="1"/>
</dbReference>
<dbReference type="Proteomes" id="UP000001823">
    <property type="component" value="Chromosome"/>
</dbReference>
<dbReference type="eggNOG" id="COG0564">
    <property type="taxonomic scope" value="Bacteria"/>
</dbReference>
<organism evidence="9 10">
    <name type="scientific">Clostridium perfringens (strain ATCC 13124 / DSM 756 / JCM 1290 / NCIMB 6125 / NCTC 8237 / Type A)</name>
    <dbReference type="NCBI Taxonomy" id="195103"/>
    <lineage>
        <taxon>Bacteria</taxon>
        <taxon>Bacillati</taxon>
        <taxon>Bacillota</taxon>
        <taxon>Clostridia</taxon>
        <taxon>Eubacteriales</taxon>
        <taxon>Clostridiaceae</taxon>
        <taxon>Clostridium</taxon>
    </lineage>
</organism>
<dbReference type="InterPro" id="IPR006224">
    <property type="entry name" value="PsdUridine_synth_RluA-like_CS"/>
</dbReference>
<dbReference type="KEGG" id="cpf:CPF_2104"/>
<dbReference type="InterPro" id="IPR020103">
    <property type="entry name" value="PsdUridine_synth_cat_dom_sf"/>
</dbReference>
<dbReference type="AlphaFoldDB" id="A0A0H2YV26"/>
<evidence type="ECO:0000313" key="9">
    <source>
        <dbReference type="EMBL" id="ABG84996.1"/>
    </source>
</evidence>
<dbReference type="SUPFAM" id="SSF55174">
    <property type="entry name" value="Alpha-L RNA-binding motif"/>
    <property type="match status" value="1"/>
</dbReference>
<dbReference type="InterPro" id="IPR036986">
    <property type="entry name" value="S4_RNA-bd_sf"/>
</dbReference>
<dbReference type="PROSITE" id="PS01129">
    <property type="entry name" value="PSI_RLU"/>
    <property type="match status" value="1"/>
</dbReference>
<dbReference type="InterPro" id="IPR006145">
    <property type="entry name" value="PsdUridine_synth_RsuA/RluA"/>
</dbReference>
<comment type="similarity">
    <text evidence="2 7">Belongs to the pseudouridine synthase RluA family.</text>
</comment>
<dbReference type="SUPFAM" id="SSF55120">
    <property type="entry name" value="Pseudouridine synthase"/>
    <property type="match status" value="1"/>
</dbReference>
<evidence type="ECO:0000256" key="3">
    <source>
        <dbReference type="ARBA" id="ARBA00022884"/>
    </source>
</evidence>
<evidence type="ECO:0000256" key="7">
    <source>
        <dbReference type="RuleBase" id="RU362028"/>
    </source>
</evidence>
<dbReference type="RefSeq" id="WP_003458700.1">
    <property type="nucleotide sequence ID" value="NC_008261.1"/>
</dbReference>